<reference evidence="2 3" key="1">
    <citation type="journal article" date="2015" name="Sci. Rep.">
        <title>Chromosome-level genome map provides insights into diverse defense mechanisms in the medicinal fungus Ganoderma sinense.</title>
        <authorList>
            <person name="Zhu Y."/>
            <person name="Xu J."/>
            <person name="Sun C."/>
            <person name="Zhou S."/>
            <person name="Xu H."/>
            <person name="Nelson D.R."/>
            <person name="Qian J."/>
            <person name="Song J."/>
            <person name="Luo H."/>
            <person name="Xiang L."/>
            <person name="Li Y."/>
            <person name="Xu Z."/>
            <person name="Ji A."/>
            <person name="Wang L."/>
            <person name="Lu S."/>
            <person name="Hayward A."/>
            <person name="Sun W."/>
            <person name="Li X."/>
            <person name="Schwartz D.C."/>
            <person name="Wang Y."/>
            <person name="Chen S."/>
        </authorList>
    </citation>
    <scope>NUCLEOTIDE SEQUENCE [LARGE SCALE GENOMIC DNA]</scope>
    <source>
        <strain evidence="2 3">ZZ0214-1</strain>
    </source>
</reference>
<name>A0A2G8S2K8_9APHY</name>
<keyword evidence="3" id="KW-1185">Reference proteome</keyword>
<gene>
    <name evidence="2" type="ORF">GSI_09935</name>
</gene>
<accession>A0A2G8S2K8</accession>
<dbReference type="AlphaFoldDB" id="A0A2G8S2K8"/>
<proteinExistence type="predicted"/>
<dbReference type="OrthoDB" id="25778at2759"/>
<organism evidence="2 3">
    <name type="scientific">Ganoderma sinense ZZ0214-1</name>
    <dbReference type="NCBI Taxonomy" id="1077348"/>
    <lineage>
        <taxon>Eukaryota</taxon>
        <taxon>Fungi</taxon>
        <taxon>Dikarya</taxon>
        <taxon>Basidiomycota</taxon>
        <taxon>Agaricomycotina</taxon>
        <taxon>Agaricomycetes</taxon>
        <taxon>Polyporales</taxon>
        <taxon>Polyporaceae</taxon>
        <taxon>Ganoderma</taxon>
    </lineage>
</organism>
<dbReference type="STRING" id="1077348.A0A2G8S2K8"/>
<sequence length="277" mass="29294">MKRLLTNQFHVVCCNYSSFRALPQPRPVYALSNRILTYVSPLSHPDPVPSATPGQAHTSVPIAAPDAPLKFGLGMSQANLSNAAVKIGGSVLLRAPVHHKRSQSGSSSGPAANALGMLFSKSAPAGPASPHEYQTAADPRRRSLRVSLPVEGIGLRGFDCQATLTPGSLHPPLTSPVALAAGWLTEAVVYLHPLLTSSSAQPDPLPPLSFPAPQALIALKFLPHGTSLALCPKDGHGIRVLQLRPGPPTLRQPPLERTLQDLRSRASKDGASQHQLR</sequence>
<dbReference type="Proteomes" id="UP000230002">
    <property type="component" value="Unassembled WGS sequence"/>
</dbReference>
<evidence type="ECO:0000313" key="2">
    <source>
        <dbReference type="EMBL" id="PIL27991.1"/>
    </source>
</evidence>
<evidence type="ECO:0000313" key="3">
    <source>
        <dbReference type="Proteomes" id="UP000230002"/>
    </source>
</evidence>
<comment type="caution">
    <text evidence="2">The sequence shown here is derived from an EMBL/GenBank/DDBJ whole genome shotgun (WGS) entry which is preliminary data.</text>
</comment>
<dbReference type="EMBL" id="AYKW01000031">
    <property type="protein sequence ID" value="PIL27991.1"/>
    <property type="molecule type" value="Genomic_DNA"/>
</dbReference>
<feature type="region of interest" description="Disordered" evidence="1">
    <location>
        <begin position="120"/>
        <end position="141"/>
    </location>
</feature>
<protein>
    <submittedName>
        <fullName evidence="2">Uncharacterized protein</fullName>
    </submittedName>
</protein>
<evidence type="ECO:0000256" key="1">
    <source>
        <dbReference type="SAM" id="MobiDB-lite"/>
    </source>
</evidence>